<dbReference type="PROSITE" id="PS00189">
    <property type="entry name" value="LIPOYL"/>
    <property type="match status" value="1"/>
</dbReference>
<evidence type="ECO:0000256" key="11">
    <source>
        <dbReference type="SAM" id="MobiDB-lite"/>
    </source>
</evidence>
<dbReference type="InterPro" id="IPR050743">
    <property type="entry name" value="2-oxoacid_DH_E2_comp"/>
</dbReference>
<evidence type="ECO:0000256" key="8">
    <source>
        <dbReference type="ARBA" id="ARBA00023315"/>
    </source>
</evidence>
<evidence type="ECO:0000256" key="4">
    <source>
        <dbReference type="ARBA" id="ARBA00022679"/>
    </source>
</evidence>
<accession>A0AA39I3J5</accession>
<evidence type="ECO:0000256" key="3">
    <source>
        <dbReference type="ARBA" id="ARBA00007317"/>
    </source>
</evidence>
<evidence type="ECO:0000256" key="1">
    <source>
        <dbReference type="ARBA" id="ARBA00001938"/>
    </source>
</evidence>
<evidence type="ECO:0000256" key="6">
    <source>
        <dbReference type="ARBA" id="ARBA00022946"/>
    </source>
</evidence>
<comment type="subcellular location">
    <subcellularLocation>
        <location evidence="2">Mitochondrion matrix</location>
    </subcellularLocation>
</comment>
<evidence type="ECO:0000256" key="10">
    <source>
        <dbReference type="RuleBase" id="RU003423"/>
    </source>
</evidence>
<dbReference type="InterPro" id="IPR001078">
    <property type="entry name" value="2-oxoacid_DH_actylTfrase"/>
</dbReference>
<dbReference type="Gene3D" id="4.10.320.10">
    <property type="entry name" value="E3-binding domain"/>
    <property type="match status" value="1"/>
</dbReference>
<dbReference type="CDD" id="cd06849">
    <property type="entry name" value="lipoyl_domain"/>
    <property type="match status" value="1"/>
</dbReference>
<keyword evidence="4 10" id="KW-0808">Transferase</keyword>
<dbReference type="SUPFAM" id="SSF52777">
    <property type="entry name" value="CoA-dependent acyltransferases"/>
    <property type="match status" value="1"/>
</dbReference>
<dbReference type="Proteomes" id="UP001175271">
    <property type="component" value="Unassembled WGS sequence"/>
</dbReference>
<name>A0AA39I3J5_9BILA</name>
<dbReference type="FunFam" id="2.40.50.100:FF:000013">
    <property type="entry name" value="Dihydrolipoamide acetyltransferase component of pyruvate dehydrogenase complex"/>
    <property type="match status" value="1"/>
</dbReference>
<feature type="domain" description="Lipoyl-binding" evidence="12">
    <location>
        <begin position="28"/>
        <end position="103"/>
    </location>
</feature>
<dbReference type="FunFam" id="3.30.559.10:FF:000027">
    <property type="entry name" value="Dihydrolipoamide acetyltransferase component of pyruvate dehydrogenase complex"/>
    <property type="match status" value="1"/>
</dbReference>
<dbReference type="GO" id="GO:0005829">
    <property type="term" value="C:cytosol"/>
    <property type="evidence" value="ECO:0007669"/>
    <property type="project" value="UniProtKB-ARBA"/>
</dbReference>
<proteinExistence type="inferred from homology"/>
<dbReference type="PANTHER" id="PTHR43178:SF5">
    <property type="entry name" value="LIPOAMIDE ACYLTRANSFERASE COMPONENT OF BRANCHED-CHAIN ALPHA-KETO ACID DEHYDROGENASE COMPLEX, MITOCHONDRIAL"/>
    <property type="match status" value="1"/>
</dbReference>
<dbReference type="FunFam" id="4.10.320.10:FF:000002">
    <property type="entry name" value="Dihydrolipoamide acetyltransferase component of pyruvate dehydrogenase complex"/>
    <property type="match status" value="1"/>
</dbReference>
<dbReference type="GO" id="GO:0031405">
    <property type="term" value="F:lipoic acid binding"/>
    <property type="evidence" value="ECO:0007669"/>
    <property type="project" value="TreeGrafter"/>
</dbReference>
<keyword evidence="8 10" id="KW-0012">Acyltransferase</keyword>
<dbReference type="InterPro" id="IPR023213">
    <property type="entry name" value="CAT-like_dom_sf"/>
</dbReference>
<evidence type="ECO:0000259" key="13">
    <source>
        <dbReference type="PROSITE" id="PS51826"/>
    </source>
</evidence>
<dbReference type="Gene3D" id="2.40.50.100">
    <property type="match status" value="1"/>
</dbReference>
<feature type="compositionally biased region" description="Polar residues" evidence="11">
    <location>
        <begin position="180"/>
        <end position="203"/>
    </location>
</feature>
<comment type="caution">
    <text evidence="14">The sequence shown here is derived from an EMBL/GenBank/DDBJ whole genome shotgun (WGS) entry which is preliminary data.</text>
</comment>
<sequence>MFLLRQSLAPRLISVRRLHASSLLNGPLVPFKLADIGEGIAEVQVKEWYIKEGDRVHQFDNICEVQSDKAAVSITSRYDGIVKKLYYKVDDVAKVGKPLIDIELSDGEEILETEANVVPESASSVYGSISCEVPGTQNKKLATPAVRRAAMENKVDLSTVDGTGKGGRVLKEDVMRSLGQITKDPTPTSFTPHVRSDSAQTPKKSPLQPLKEDQVVPVRGYARAMVKSMSEALKIPHLGYNDEVNMDKVIELRNLLKKQEQERGIKMSYMPMFIKAASMALTKFPMINSCAHEKFENIIYKASHNICFAMDTPGGLVVPNIKNCEQRNLWEIAAELNRLIEAGKRQKISKEDITGGTFTLSNIGAIGGTSVNPIIFAPQVAIAGLGKIQNLPRVDGNGQVYTTHLVEVSWAADHRVVDGATVARFSNLFKVYLENLEIMIADMR</sequence>
<evidence type="ECO:0000256" key="5">
    <source>
        <dbReference type="ARBA" id="ARBA00022823"/>
    </source>
</evidence>
<organism evidence="14 15">
    <name type="scientific">Steinernema hermaphroditum</name>
    <dbReference type="NCBI Taxonomy" id="289476"/>
    <lineage>
        <taxon>Eukaryota</taxon>
        <taxon>Metazoa</taxon>
        <taxon>Ecdysozoa</taxon>
        <taxon>Nematoda</taxon>
        <taxon>Chromadorea</taxon>
        <taxon>Rhabditida</taxon>
        <taxon>Tylenchina</taxon>
        <taxon>Panagrolaimomorpha</taxon>
        <taxon>Strongyloidoidea</taxon>
        <taxon>Steinernematidae</taxon>
        <taxon>Steinernema</taxon>
    </lineage>
</organism>
<dbReference type="Pfam" id="PF02817">
    <property type="entry name" value="E3_binding"/>
    <property type="match status" value="1"/>
</dbReference>
<dbReference type="Gene3D" id="3.30.559.10">
    <property type="entry name" value="Chloramphenicol acetyltransferase-like domain"/>
    <property type="match status" value="1"/>
</dbReference>
<keyword evidence="15" id="KW-1185">Reference proteome</keyword>
<dbReference type="InterPro" id="IPR036625">
    <property type="entry name" value="E3-bd_dom_sf"/>
</dbReference>
<dbReference type="GO" id="GO:0043754">
    <property type="term" value="F:dihydrolipoamide branched chain acyltransferase activity"/>
    <property type="evidence" value="ECO:0007669"/>
    <property type="project" value="UniProtKB-EC"/>
</dbReference>
<evidence type="ECO:0000313" key="15">
    <source>
        <dbReference type="Proteomes" id="UP001175271"/>
    </source>
</evidence>
<dbReference type="EC" id="2.3.1.-" evidence="10"/>
<dbReference type="PANTHER" id="PTHR43178">
    <property type="entry name" value="DIHYDROLIPOAMIDE ACETYLTRANSFERASE COMPONENT OF PYRUVATE DEHYDROGENASE COMPLEX"/>
    <property type="match status" value="1"/>
</dbReference>
<dbReference type="SUPFAM" id="SSF47005">
    <property type="entry name" value="Peripheral subunit-binding domain of 2-oxo acid dehydrogenase complex"/>
    <property type="match status" value="1"/>
</dbReference>
<protein>
    <recommendedName>
        <fullName evidence="10">Dihydrolipoamide acetyltransferase component of pyruvate dehydrogenase complex</fullName>
        <ecNumber evidence="10">2.3.1.-</ecNumber>
    </recommendedName>
</protein>
<keyword evidence="5 10" id="KW-0450">Lipoyl</keyword>
<dbReference type="GO" id="GO:0005759">
    <property type="term" value="C:mitochondrial matrix"/>
    <property type="evidence" value="ECO:0007669"/>
    <property type="project" value="UniProtKB-SubCell"/>
</dbReference>
<comment type="similarity">
    <text evidence="3 10">Belongs to the 2-oxoacid dehydrogenase family.</text>
</comment>
<dbReference type="Pfam" id="PF00364">
    <property type="entry name" value="Biotin_lipoyl"/>
    <property type="match status" value="1"/>
</dbReference>
<keyword evidence="6" id="KW-0809">Transit peptide</keyword>
<evidence type="ECO:0000256" key="7">
    <source>
        <dbReference type="ARBA" id="ARBA00023128"/>
    </source>
</evidence>
<dbReference type="EMBL" id="JAUCMV010000002">
    <property type="protein sequence ID" value="KAK0416114.1"/>
    <property type="molecule type" value="Genomic_DNA"/>
</dbReference>
<reference evidence="14" key="1">
    <citation type="submission" date="2023-06" db="EMBL/GenBank/DDBJ databases">
        <title>Genomic analysis of the entomopathogenic nematode Steinernema hermaphroditum.</title>
        <authorList>
            <person name="Schwarz E.M."/>
            <person name="Heppert J.K."/>
            <person name="Baniya A."/>
            <person name="Schwartz H.T."/>
            <person name="Tan C.-H."/>
            <person name="Antoshechkin I."/>
            <person name="Sternberg P.W."/>
            <person name="Goodrich-Blair H."/>
            <person name="Dillman A.R."/>
        </authorList>
    </citation>
    <scope>NUCLEOTIDE SEQUENCE</scope>
    <source>
        <strain evidence="14">PS9179</strain>
        <tissue evidence="14">Whole animal</tissue>
    </source>
</reference>
<dbReference type="InterPro" id="IPR011053">
    <property type="entry name" value="Single_hybrid_motif"/>
</dbReference>
<feature type="region of interest" description="Disordered" evidence="11">
    <location>
        <begin position="180"/>
        <end position="210"/>
    </location>
</feature>
<keyword evidence="7" id="KW-0496">Mitochondrion</keyword>
<feature type="domain" description="Peripheral subunit-binding (PSBD)" evidence="13">
    <location>
        <begin position="141"/>
        <end position="178"/>
    </location>
</feature>
<evidence type="ECO:0000259" key="12">
    <source>
        <dbReference type="PROSITE" id="PS50968"/>
    </source>
</evidence>
<comment type="catalytic activity">
    <reaction evidence="9">
        <text>N(6)-[(R)-dihydrolipoyl]-L-lysyl-[protein] + 2-methylpropanoyl-CoA = N(6)-[(R)-S(8)-2-methylpropanoyldihydrolipoyl]-L-lysyl-[protein] + CoA</text>
        <dbReference type="Rhea" id="RHEA:18865"/>
        <dbReference type="Rhea" id="RHEA-COMP:10475"/>
        <dbReference type="Rhea" id="RHEA-COMP:10497"/>
        <dbReference type="ChEBI" id="CHEBI:57287"/>
        <dbReference type="ChEBI" id="CHEBI:57338"/>
        <dbReference type="ChEBI" id="CHEBI:83100"/>
        <dbReference type="ChEBI" id="CHEBI:83142"/>
        <dbReference type="EC" id="2.3.1.168"/>
    </reaction>
    <physiologicalReaction direction="left-to-right" evidence="9">
        <dbReference type="Rhea" id="RHEA:18866"/>
    </physiologicalReaction>
</comment>
<dbReference type="Pfam" id="PF00198">
    <property type="entry name" value="2-oxoacid_dh"/>
    <property type="match status" value="1"/>
</dbReference>
<dbReference type="SUPFAM" id="SSF51230">
    <property type="entry name" value="Single hybrid motif"/>
    <property type="match status" value="1"/>
</dbReference>
<dbReference type="GO" id="GO:0016407">
    <property type="term" value="F:acetyltransferase activity"/>
    <property type="evidence" value="ECO:0007669"/>
    <property type="project" value="TreeGrafter"/>
</dbReference>
<evidence type="ECO:0000313" key="14">
    <source>
        <dbReference type="EMBL" id="KAK0416114.1"/>
    </source>
</evidence>
<comment type="cofactor">
    <cofactor evidence="1 10">
        <name>(R)-lipoate</name>
        <dbReference type="ChEBI" id="CHEBI:83088"/>
    </cofactor>
</comment>
<dbReference type="InterPro" id="IPR000089">
    <property type="entry name" value="Biotin_lipoyl"/>
</dbReference>
<gene>
    <name evidence="14" type="ORF">QR680_012301</name>
</gene>
<dbReference type="PROSITE" id="PS50968">
    <property type="entry name" value="BIOTINYL_LIPOYL"/>
    <property type="match status" value="1"/>
</dbReference>
<dbReference type="InterPro" id="IPR003016">
    <property type="entry name" value="2-oxoA_DH_lipoyl-BS"/>
</dbReference>
<dbReference type="AlphaFoldDB" id="A0AA39I3J5"/>
<dbReference type="PROSITE" id="PS51826">
    <property type="entry name" value="PSBD"/>
    <property type="match status" value="1"/>
</dbReference>
<evidence type="ECO:0000256" key="2">
    <source>
        <dbReference type="ARBA" id="ARBA00004305"/>
    </source>
</evidence>
<dbReference type="InterPro" id="IPR004167">
    <property type="entry name" value="PSBD"/>
</dbReference>
<evidence type="ECO:0000256" key="9">
    <source>
        <dbReference type="ARBA" id="ARBA00051775"/>
    </source>
</evidence>